<comment type="function">
    <text evidence="4">Involved in the assembly process of the P-ring formation. It may associate with FlgF on the rod constituting a structure essential for the P-ring assembly or may act as a modulator protein for the P-ring assembly.</text>
</comment>
<dbReference type="Gene3D" id="3.90.1210.10">
    <property type="entry name" value="Antifreeze-like/N-acetylneuraminic acid synthase C-terminal domain"/>
    <property type="match status" value="1"/>
</dbReference>
<dbReference type="InterPro" id="IPR039246">
    <property type="entry name" value="Flagellar_FlgA"/>
</dbReference>
<dbReference type="Gene3D" id="2.30.30.760">
    <property type="match status" value="1"/>
</dbReference>
<evidence type="ECO:0000259" key="5">
    <source>
        <dbReference type="SMART" id="SM00858"/>
    </source>
</evidence>
<name>A0ABP7U146_9BURK</name>
<gene>
    <name evidence="6" type="primary">flgA</name>
    <name evidence="6" type="ORF">GCM10022212_37210</name>
</gene>
<organism evidence="6 7">
    <name type="scientific">Actimicrobium antarcticum</name>
    <dbReference type="NCBI Taxonomy" id="1051899"/>
    <lineage>
        <taxon>Bacteria</taxon>
        <taxon>Pseudomonadati</taxon>
        <taxon>Pseudomonadota</taxon>
        <taxon>Betaproteobacteria</taxon>
        <taxon>Burkholderiales</taxon>
        <taxon>Oxalobacteraceae</taxon>
        <taxon>Actimicrobium</taxon>
    </lineage>
</organism>
<keyword evidence="2 4" id="KW-0732">Signal</keyword>
<comment type="caution">
    <text evidence="6">The sequence shown here is derived from an EMBL/GenBank/DDBJ whole genome shotgun (WGS) entry which is preliminary data.</text>
</comment>
<protein>
    <recommendedName>
        <fullName evidence="4">Flagella basal body P-ring formation protein FlgA</fullName>
    </recommendedName>
</protein>
<dbReference type="PANTHER" id="PTHR36307">
    <property type="entry name" value="FLAGELLA BASAL BODY P-RING FORMATION PROTEIN FLGA"/>
    <property type="match status" value="1"/>
</dbReference>
<feature type="domain" description="SAF" evidence="5">
    <location>
        <begin position="106"/>
        <end position="168"/>
    </location>
</feature>
<feature type="chain" id="PRO_5044988650" description="Flagella basal body P-ring formation protein FlgA" evidence="4">
    <location>
        <begin position="19"/>
        <end position="230"/>
    </location>
</feature>
<dbReference type="InterPro" id="IPR013974">
    <property type="entry name" value="SAF"/>
</dbReference>
<dbReference type="CDD" id="cd11614">
    <property type="entry name" value="SAF_CpaB_FlgA_like"/>
    <property type="match status" value="1"/>
</dbReference>
<keyword evidence="6" id="KW-0969">Cilium</keyword>
<keyword evidence="7" id="KW-1185">Reference proteome</keyword>
<evidence type="ECO:0000256" key="1">
    <source>
        <dbReference type="ARBA" id="ARBA00004418"/>
    </source>
</evidence>
<evidence type="ECO:0000256" key="2">
    <source>
        <dbReference type="ARBA" id="ARBA00022729"/>
    </source>
</evidence>
<dbReference type="PANTHER" id="PTHR36307:SF1">
    <property type="entry name" value="FLAGELLA BASAL BODY P-RING FORMATION PROTEIN FLGA"/>
    <property type="match status" value="1"/>
</dbReference>
<keyword evidence="6" id="KW-0966">Cell projection</keyword>
<keyword evidence="3 4" id="KW-0574">Periplasm</keyword>
<comment type="similarity">
    <text evidence="4">Belongs to the FlgA family.</text>
</comment>
<dbReference type="Pfam" id="PF13144">
    <property type="entry name" value="ChapFlgA"/>
    <property type="match status" value="1"/>
</dbReference>
<feature type="signal peptide" evidence="4">
    <location>
        <begin position="1"/>
        <end position="18"/>
    </location>
</feature>
<keyword evidence="4" id="KW-1005">Bacterial flagellum biogenesis</keyword>
<dbReference type="NCBIfam" id="TIGR03170">
    <property type="entry name" value="flgA_cterm"/>
    <property type="match status" value="1"/>
</dbReference>
<dbReference type="InterPro" id="IPR017585">
    <property type="entry name" value="SAF_FlgA"/>
</dbReference>
<sequence length="230" mass="23696">MKNVLVAIALLSSLPVLAQQQAPRQDPAAIRSSVEQFLRTQSVGLPGDVQITVGKLDARLNLPTCLAPEAFLPAGSRVWGKTSVGVRCAAPSPWTVYVTAQVRVIAAYVASAAPLAQGQLVGQGDVILMKGDLTTLPAGILTDTTQAIGRTVAMSIGLGSPMRLDSLKIQQVVQQGQAVRLVSSGPGFSVASEGRALNNAAVGQIAQARTSNGQVISGVARAGGFVDVTY</sequence>
<dbReference type="RefSeq" id="WP_344765713.1">
    <property type="nucleotide sequence ID" value="NZ_BAAAZE010000016.1"/>
</dbReference>
<dbReference type="Pfam" id="PF17656">
    <property type="entry name" value="ChapFlgA_N"/>
    <property type="match status" value="1"/>
</dbReference>
<keyword evidence="6" id="KW-0282">Flagellum</keyword>
<dbReference type="SMART" id="SM00858">
    <property type="entry name" value="SAF"/>
    <property type="match status" value="1"/>
</dbReference>
<evidence type="ECO:0000313" key="6">
    <source>
        <dbReference type="EMBL" id="GAA4034372.1"/>
    </source>
</evidence>
<comment type="subcellular location">
    <subcellularLocation>
        <location evidence="1 4">Periplasm</location>
    </subcellularLocation>
</comment>
<dbReference type="InterPro" id="IPR041231">
    <property type="entry name" value="FlgA_N"/>
</dbReference>
<evidence type="ECO:0000313" key="7">
    <source>
        <dbReference type="Proteomes" id="UP001501353"/>
    </source>
</evidence>
<accession>A0ABP7U146</accession>
<proteinExistence type="inferred from homology"/>
<dbReference type="EMBL" id="BAAAZE010000016">
    <property type="protein sequence ID" value="GAA4034372.1"/>
    <property type="molecule type" value="Genomic_DNA"/>
</dbReference>
<reference evidence="7" key="1">
    <citation type="journal article" date="2019" name="Int. J. Syst. Evol. Microbiol.">
        <title>The Global Catalogue of Microorganisms (GCM) 10K type strain sequencing project: providing services to taxonomists for standard genome sequencing and annotation.</title>
        <authorList>
            <consortium name="The Broad Institute Genomics Platform"/>
            <consortium name="The Broad Institute Genome Sequencing Center for Infectious Disease"/>
            <person name="Wu L."/>
            <person name="Ma J."/>
        </authorList>
    </citation>
    <scope>NUCLEOTIDE SEQUENCE [LARGE SCALE GENOMIC DNA]</scope>
    <source>
        <strain evidence="7">JCM 16673</strain>
    </source>
</reference>
<evidence type="ECO:0000256" key="3">
    <source>
        <dbReference type="ARBA" id="ARBA00022764"/>
    </source>
</evidence>
<dbReference type="Proteomes" id="UP001501353">
    <property type="component" value="Unassembled WGS sequence"/>
</dbReference>
<evidence type="ECO:0000256" key="4">
    <source>
        <dbReference type="RuleBase" id="RU362063"/>
    </source>
</evidence>